<dbReference type="Proteomes" id="UP000179807">
    <property type="component" value="Unassembled WGS sequence"/>
</dbReference>
<dbReference type="InterPro" id="IPR017441">
    <property type="entry name" value="Protein_kinase_ATP_BS"/>
</dbReference>
<protein>
    <recommendedName>
        <fullName evidence="1">non-specific serine/threonine protein kinase</fullName>
        <ecNumber evidence="1">2.7.11.1</ecNumber>
    </recommendedName>
</protein>
<dbReference type="EMBL" id="MLAK01000977">
    <property type="protein sequence ID" value="OHS99997.1"/>
    <property type="molecule type" value="Genomic_DNA"/>
</dbReference>
<dbReference type="AlphaFoldDB" id="A0A1J4JR62"/>
<evidence type="ECO:0000313" key="9">
    <source>
        <dbReference type="Proteomes" id="UP000179807"/>
    </source>
</evidence>
<keyword evidence="5" id="KW-0723">Serine/threonine-protein kinase</keyword>
<dbReference type="InterPro" id="IPR000719">
    <property type="entry name" value="Prot_kinase_dom"/>
</dbReference>
<dbReference type="PROSITE" id="PS00107">
    <property type="entry name" value="PROTEIN_KINASE_ATP"/>
    <property type="match status" value="1"/>
</dbReference>
<evidence type="ECO:0000256" key="2">
    <source>
        <dbReference type="ARBA" id="ARBA00022741"/>
    </source>
</evidence>
<dbReference type="RefSeq" id="XP_068353134.1">
    <property type="nucleotide sequence ID" value="XM_068509091.1"/>
</dbReference>
<dbReference type="PROSITE" id="PS00108">
    <property type="entry name" value="PROTEIN_KINASE_ST"/>
    <property type="match status" value="1"/>
</dbReference>
<keyword evidence="2 4" id="KW-0547">Nucleotide-binding</keyword>
<evidence type="ECO:0000256" key="4">
    <source>
        <dbReference type="PROSITE-ProRule" id="PRU10141"/>
    </source>
</evidence>
<dbReference type="InterPro" id="IPR050235">
    <property type="entry name" value="CK1_Ser-Thr_kinase"/>
</dbReference>
<feature type="region of interest" description="Disordered" evidence="6">
    <location>
        <begin position="312"/>
        <end position="347"/>
    </location>
</feature>
<dbReference type="PROSITE" id="PS50011">
    <property type="entry name" value="PROTEIN_KINASE_DOM"/>
    <property type="match status" value="1"/>
</dbReference>
<evidence type="ECO:0000256" key="3">
    <source>
        <dbReference type="ARBA" id="ARBA00022840"/>
    </source>
</evidence>
<keyword evidence="8" id="KW-0808">Transferase</keyword>
<keyword evidence="8" id="KW-0418">Kinase</keyword>
<comment type="similarity">
    <text evidence="5">Belongs to the protein kinase superfamily.</text>
</comment>
<comment type="caution">
    <text evidence="8">The sequence shown here is derived from an EMBL/GenBank/DDBJ whole genome shotgun (WGS) entry which is preliminary data.</text>
</comment>
<evidence type="ECO:0000313" key="8">
    <source>
        <dbReference type="EMBL" id="OHS99997.1"/>
    </source>
</evidence>
<keyword evidence="9" id="KW-1185">Reference proteome</keyword>
<evidence type="ECO:0000256" key="1">
    <source>
        <dbReference type="ARBA" id="ARBA00012513"/>
    </source>
</evidence>
<dbReference type="OrthoDB" id="5979581at2759"/>
<name>A0A1J4JR62_9EUKA</name>
<evidence type="ECO:0000256" key="6">
    <source>
        <dbReference type="SAM" id="MobiDB-lite"/>
    </source>
</evidence>
<keyword evidence="3 4" id="KW-0067">ATP-binding</keyword>
<dbReference type="InterPro" id="IPR008271">
    <property type="entry name" value="Ser/Thr_kinase_AS"/>
</dbReference>
<dbReference type="EC" id="2.7.11.1" evidence="1"/>
<dbReference type="GO" id="GO:0004674">
    <property type="term" value="F:protein serine/threonine kinase activity"/>
    <property type="evidence" value="ECO:0007669"/>
    <property type="project" value="UniProtKB-KW"/>
</dbReference>
<dbReference type="PANTHER" id="PTHR11909">
    <property type="entry name" value="CASEIN KINASE-RELATED"/>
    <property type="match status" value="1"/>
</dbReference>
<sequence>MVPVLQSGRSFSGYSILKRIGKGGFGEIYFVQFPDTREFYAMKIESVKQEKRALHYEHRMLKSLQGCNYVPKFFDFGRSSGFLFLTMECFGPSLRILRKRLPRKVFSLSTTLRLSIEMLRCIREIHDRGIIHRDIKPDNFLVRSSRYFPIGIIDFGLSRRFIDQETGELIPPRNHPGYVGTNSYTSVNAHMRMELSQRDDLLSWLYSIVEIKTGRLPWKGISNKPKTMKKKVKVLPEKLFKKLPNQFLQIYNKYVMSLEPFESPNYDAIIGLISKAMTENQCSWDDPYDWEKLREKDVNEISAIDLKPTKDDEPNIPFDFPLISEEKSSSQEGNEVVSGGCNGCNIS</sequence>
<feature type="domain" description="Protein kinase" evidence="7">
    <location>
        <begin position="14"/>
        <end position="277"/>
    </location>
</feature>
<evidence type="ECO:0000259" key="7">
    <source>
        <dbReference type="PROSITE" id="PS50011"/>
    </source>
</evidence>
<gene>
    <name evidence="8" type="ORF">TRFO_33461</name>
</gene>
<feature type="binding site" evidence="4">
    <location>
        <position position="43"/>
    </location>
    <ligand>
        <name>ATP</name>
        <dbReference type="ChEBI" id="CHEBI:30616"/>
    </ligand>
</feature>
<dbReference type="VEuPathDB" id="TrichDB:TRFO_33461"/>
<organism evidence="8 9">
    <name type="scientific">Tritrichomonas foetus</name>
    <dbReference type="NCBI Taxonomy" id="1144522"/>
    <lineage>
        <taxon>Eukaryota</taxon>
        <taxon>Metamonada</taxon>
        <taxon>Parabasalia</taxon>
        <taxon>Tritrichomonadida</taxon>
        <taxon>Tritrichomonadidae</taxon>
        <taxon>Tritrichomonas</taxon>
    </lineage>
</organism>
<dbReference type="InterPro" id="IPR011009">
    <property type="entry name" value="Kinase-like_dom_sf"/>
</dbReference>
<dbReference type="GeneID" id="94843795"/>
<dbReference type="Gene3D" id="1.10.510.10">
    <property type="entry name" value="Transferase(Phosphotransferase) domain 1"/>
    <property type="match status" value="1"/>
</dbReference>
<evidence type="ECO:0000256" key="5">
    <source>
        <dbReference type="RuleBase" id="RU000304"/>
    </source>
</evidence>
<reference evidence="8" key="1">
    <citation type="submission" date="2016-10" db="EMBL/GenBank/DDBJ databases">
        <authorList>
            <person name="Benchimol M."/>
            <person name="Almeida L.G."/>
            <person name="Vasconcelos A.T."/>
            <person name="Perreira-Neves A."/>
            <person name="Rosa I.A."/>
            <person name="Tasca T."/>
            <person name="Bogo M.R."/>
            <person name="de Souza W."/>
        </authorList>
    </citation>
    <scope>NUCLEOTIDE SEQUENCE [LARGE SCALE GENOMIC DNA]</scope>
    <source>
        <strain evidence="8">K</strain>
    </source>
</reference>
<dbReference type="GO" id="GO:0005524">
    <property type="term" value="F:ATP binding"/>
    <property type="evidence" value="ECO:0007669"/>
    <property type="project" value="UniProtKB-UniRule"/>
</dbReference>
<dbReference type="SUPFAM" id="SSF56112">
    <property type="entry name" value="Protein kinase-like (PK-like)"/>
    <property type="match status" value="1"/>
</dbReference>
<dbReference type="Pfam" id="PF00069">
    <property type="entry name" value="Pkinase"/>
    <property type="match status" value="1"/>
</dbReference>
<accession>A0A1J4JR62</accession>
<dbReference type="SMART" id="SM00220">
    <property type="entry name" value="S_TKc"/>
    <property type="match status" value="1"/>
</dbReference>
<proteinExistence type="inferred from homology"/>